<feature type="binding site" description="in inhibited form" evidence="12">
    <location>
        <position position="55"/>
    </location>
    <ligand>
        <name>Zn(2+)</name>
        <dbReference type="ChEBI" id="CHEBI:29105"/>
        <label>2</label>
        <note>catalytic</note>
    </ligand>
</feature>
<dbReference type="InterPro" id="IPR000585">
    <property type="entry name" value="Hemopexin-like_dom"/>
</dbReference>
<dbReference type="Pfam" id="PF01471">
    <property type="entry name" value="PG_binding_1"/>
    <property type="match status" value="1"/>
</dbReference>
<feature type="binding site" evidence="12">
    <location>
        <position position="155"/>
    </location>
    <ligand>
        <name>Zn(2+)</name>
        <dbReference type="ChEBI" id="CHEBI:29105"/>
        <label>1</label>
    </ligand>
</feature>
<dbReference type="PANTHER" id="PTHR10201">
    <property type="entry name" value="MATRIX METALLOPROTEINASE"/>
    <property type="match status" value="1"/>
</dbReference>
<feature type="binding site" evidence="12">
    <location>
        <position position="342"/>
    </location>
    <ligand>
        <name>Ca(2+)</name>
        <dbReference type="ChEBI" id="CHEBI:29108"/>
        <label>5</label>
    </ligand>
</feature>
<dbReference type="Pfam" id="PF00045">
    <property type="entry name" value="Hemopexin"/>
    <property type="match status" value="2"/>
</dbReference>
<dbReference type="HOGENOM" id="CLU_015489_1_1_1"/>
<sequence length="486" mass="55217">QVFLERYGYLKHRASGGAVSGQLQEAVSEFQWLSHLPISGVLDNVTVQKMALPRCGVKDADSHAVWTERVNNLFSGQTSKPRRKKRYSQQGDKWYKHRLTYRIVNWPRYLSQSQVRLAVKTAFELWSNVSSLVFWEVAEGLADIRLAFFQGEHNDGINNAFDGPGGALAHAFFPRRGEAHFDNDERWSLDRGKGRNLFIVTAHEIGHTLGLEHSPVKNALMSPYYKKLGKGFVLSWDDILAIQNLYGKPSSGSAVQLPGKLFISFQNLAEDRNLSIPTTAELNLLGSSYCSSLFDAIMMDLNQIVYIFKGIHYWTVLKDANVTGPHLIQKSWARLPATIEAAAVSPANGKTYFFRGGRCWRYRGTELEEGFPRKVNTMGVPRHPDSAFYFQPLGHMVILKGNKYYVVNEESLQVEAYYPRSLDDWKGVPVHVNGVIPRADGFLYFFKDDRFLKFDKDKLRVVGSGFWMEELKWTGCQNRNATVSII</sequence>
<dbReference type="EMBL" id="AFYH01014671">
    <property type="status" value="NOT_ANNOTATED_CDS"/>
    <property type="molecule type" value="Genomic_DNA"/>
</dbReference>
<dbReference type="Bgee" id="ENSLACG00000018443">
    <property type="expression patterns" value="Expressed in pectoral fin and 1 other cell type or tissue"/>
</dbReference>
<keyword evidence="16" id="KW-1185">Reference proteome</keyword>
<evidence type="ECO:0000256" key="9">
    <source>
        <dbReference type="ARBA" id="ARBA00023145"/>
    </source>
</evidence>
<dbReference type="InterPro" id="IPR033739">
    <property type="entry name" value="M10A_MMP"/>
</dbReference>
<reference evidence="15" key="2">
    <citation type="submission" date="2025-08" db="UniProtKB">
        <authorList>
            <consortium name="Ensembl"/>
        </authorList>
    </citation>
    <scope>IDENTIFICATION</scope>
</reference>
<feature type="binding site" evidence="12">
    <location>
        <position position="182"/>
    </location>
    <ligand>
        <name>Ca(2+)</name>
        <dbReference type="ChEBI" id="CHEBI:29108"/>
        <label>3</label>
    </ligand>
</feature>
<dbReference type="Ensembl" id="ENSLACT00000021130.1">
    <property type="protein sequence ID" value="ENSLACP00000020990.1"/>
    <property type="gene ID" value="ENSLACG00000018443.1"/>
</dbReference>
<feature type="binding site" evidence="12">
    <location>
        <position position="221"/>
    </location>
    <ligand>
        <name>Zn(2+)</name>
        <dbReference type="ChEBI" id="CHEBI:29105"/>
        <label>2</label>
        <note>catalytic</note>
    </ligand>
</feature>
<comment type="similarity">
    <text evidence="1">Belongs to the peptidase M10A family.</text>
</comment>
<evidence type="ECO:0000259" key="14">
    <source>
        <dbReference type="SMART" id="SM00235"/>
    </source>
</evidence>
<dbReference type="PANTHER" id="PTHR10201:SF298">
    <property type="entry name" value="MATRIX METALLOPROTEINASE-28"/>
    <property type="match status" value="1"/>
</dbReference>
<dbReference type="Gene3D" id="2.110.10.10">
    <property type="entry name" value="Hemopexin-like domain"/>
    <property type="match status" value="1"/>
</dbReference>
<dbReference type="FunFam" id="3.40.390.10:FF:000021">
    <property type="entry name" value="Matrix metallopeptidase 28"/>
    <property type="match status" value="1"/>
</dbReference>
<feature type="binding site" evidence="11">
    <location>
        <position position="207"/>
    </location>
    <ligand>
        <name>Zn(2+)</name>
        <dbReference type="ChEBI" id="CHEBI:29105"/>
        <label>2</label>
        <note>catalytic</note>
    </ligand>
</feature>
<dbReference type="PIRSF" id="PIRSF001191">
    <property type="entry name" value="Peptidase_M10A_matrix"/>
    <property type="match status" value="1"/>
</dbReference>
<keyword evidence="3 11" id="KW-0479">Metal-binding</keyword>
<feature type="binding site" evidence="12">
    <location>
        <position position="297"/>
    </location>
    <ligand>
        <name>Ca(2+)</name>
        <dbReference type="ChEBI" id="CHEBI:29108"/>
        <label>5</label>
    </ligand>
</feature>
<dbReference type="OMA" id="RYWHLDQ"/>
<feature type="binding site" evidence="12">
    <location>
        <position position="143"/>
    </location>
    <ligand>
        <name>Ca(2+)</name>
        <dbReference type="ChEBI" id="CHEBI:29108"/>
        <label>2</label>
    </ligand>
</feature>
<dbReference type="FunCoup" id="H3BGG9">
    <property type="interactions" value="35"/>
</dbReference>
<dbReference type="SUPFAM" id="SSF50923">
    <property type="entry name" value="Hemopexin-like domain"/>
    <property type="match status" value="1"/>
</dbReference>
<evidence type="ECO:0000256" key="5">
    <source>
        <dbReference type="ARBA" id="ARBA00022801"/>
    </source>
</evidence>
<dbReference type="GO" id="GO:0030574">
    <property type="term" value="P:collagen catabolic process"/>
    <property type="evidence" value="ECO:0007669"/>
    <property type="project" value="TreeGrafter"/>
</dbReference>
<dbReference type="InterPro" id="IPR024079">
    <property type="entry name" value="MetalloPept_cat_dom_sf"/>
</dbReference>
<evidence type="ECO:0000313" key="15">
    <source>
        <dbReference type="Ensembl" id="ENSLACP00000020990.1"/>
    </source>
</evidence>
<protein>
    <submittedName>
        <fullName evidence="15">Matrix metallopeptidase 28</fullName>
    </submittedName>
</protein>
<dbReference type="InterPro" id="IPR021190">
    <property type="entry name" value="Pept_M10A"/>
</dbReference>
<evidence type="ECO:0000256" key="11">
    <source>
        <dbReference type="PIRSR" id="PIRSR001191-2"/>
    </source>
</evidence>
<evidence type="ECO:0000256" key="13">
    <source>
        <dbReference type="PROSITE-ProRule" id="PRU01011"/>
    </source>
</evidence>
<dbReference type="AlphaFoldDB" id="H3BGG9"/>
<feature type="domain" description="Peptidase metallopeptidase" evidence="14">
    <location>
        <begin position="90"/>
        <end position="248"/>
    </location>
</feature>
<evidence type="ECO:0000256" key="10">
    <source>
        <dbReference type="PIRSR" id="PIRSR001191-1"/>
    </source>
</evidence>
<evidence type="ECO:0000256" key="2">
    <source>
        <dbReference type="ARBA" id="ARBA00022670"/>
    </source>
</evidence>
<dbReference type="GO" id="GO:0008270">
    <property type="term" value="F:zinc ion binding"/>
    <property type="evidence" value="ECO:0007669"/>
    <property type="project" value="InterPro"/>
</dbReference>
<keyword evidence="8" id="KW-0482">Metalloprotease</keyword>
<feature type="binding site" evidence="12">
    <location>
        <position position="153"/>
    </location>
    <ligand>
        <name>Zn(2+)</name>
        <dbReference type="ChEBI" id="CHEBI:29105"/>
        <label>1</label>
    </ligand>
</feature>
<dbReference type="GO" id="GO:0006508">
    <property type="term" value="P:proteolysis"/>
    <property type="evidence" value="ECO:0007669"/>
    <property type="project" value="UniProtKB-KW"/>
</dbReference>
<evidence type="ECO:0000256" key="1">
    <source>
        <dbReference type="ARBA" id="ARBA00010370"/>
    </source>
</evidence>
<dbReference type="GO" id="GO:0031012">
    <property type="term" value="C:extracellular matrix"/>
    <property type="evidence" value="ECO:0007669"/>
    <property type="project" value="InterPro"/>
</dbReference>
<evidence type="ECO:0000256" key="3">
    <source>
        <dbReference type="ARBA" id="ARBA00022723"/>
    </source>
</evidence>
<feature type="binding site" evidence="12">
    <location>
        <position position="185"/>
    </location>
    <ligand>
        <name>Ca(2+)</name>
        <dbReference type="ChEBI" id="CHEBI:29108"/>
        <label>3</label>
    </ligand>
</feature>
<feature type="binding site" evidence="12">
    <location>
        <position position="435"/>
    </location>
    <ligand>
        <name>Ca(2+)</name>
        <dbReference type="ChEBI" id="CHEBI:29108"/>
        <label>5</label>
    </ligand>
</feature>
<keyword evidence="2" id="KW-0645">Protease</keyword>
<dbReference type="InterPro" id="IPR036375">
    <property type="entry name" value="Hemopexin-like_dom_sf"/>
</dbReference>
<feature type="binding site" evidence="12">
    <location>
        <position position="387"/>
    </location>
    <ligand>
        <name>Ca(2+)</name>
        <dbReference type="ChEBI" id="CHEBI:29108"/>
        <label>5</label>
    </ligand>
</feature>
<evidence type="ECO:0000256" key="6">
    <source>
        <dbReference type="ARBA" id="ARBA00022833"/>
    </source>
</evidence>
<keyword evidence="6 11" id="KW-0862">Zinc</keyword>
<comment type="cofactor">
    <cofactor evidence="12">
        <name>Zn(2+)</name>
        <dbReference type="ChEBI" id="CHEBI:29105"/>
    </cofactor>
    <text evidence="12">Binds 2 Zn(2+) ions per subunit.</text>
</comment>
<dbReference type="eggNOG" id="KOG1565">
    <property type="taxonomic scope" value="Eukaryota"/>
</dbReference>
<feature type="binding site" evidence="12">
    <location>
        <position position="180"/>
    </location>
    <ligand>
        <name>Zn(2+)</name>
        <dbReference type="ChEBI" id="CHEBI:29105"/>
        <label>1</label>
    </ligand>
</feature>
<dbReference type="EMBL" id="AFYH01014673">
    <property type="status" value="NOT_ANNOTATED_CDS"/>
    <property type="molecule type" value="Genomic_DNA"/>
</dbReference>
<feature type="binding site" evidence="12">
    <location>
        <position position="162"/>
    </location>
    <ligand>
        <name>Ca(2+)</name>
        <dbReference type="ChEBI" id="CHEBI:29108"/>
        <label>3</label>
    </ligand>
</feature>
<dbReference type="InterPro" id="IPR001818">
    <property type="entry name" value="Pept_M10_metallopeptidase"/>
</dbReference>
<evidence type="ECO:0000256" key="7">
    <source>
        <dbReference type="ARBA" id="ARBA00022837"/>
    </source>
</evidence>
<dbReference type="InterPro" id="IPR002477">
    <property type="entry name" value="Peptidoglycan-bd-like"/>
</dbReference>
<keyword evidence="9" id="KW-0865">Zymogen</keyword>
<dbReference type="GO" id="GO:0004222">
    <property type="term" value="F:metalloendopeptidase activity"/>
    <property type="evidence" value="ECO:0007669"/>
    <property type="project" value="InterPro"/>
</dbReference>
<gene>
    <name evidence="15" type="primary">MMP28</name>
</gene>
<feature type="binding site" evidence="12">
    <location>
        <position position="163"/>
    </location>
    <ligand>
        <name>Ca(2+)</name>
        <dbReference type="ChEBI" id="CHEBI:29108"/>
        <label>3</label>
    </ligand>
</feature>
<dbReference type="PRINTS" id="PR00138">
    <property type="entry name" value="MATRIXIN"/>
</dbReference>
<dbReference type="Proteomes" id="UP000008672">
    <property type="component" value="Unassembled WGS sequence"/>
</dbReference>
<feature type="repeat" description="Hemopexin" evidence="13">
    <location>
        <begin position="336"/>
        <end position="382"/>
    </location>
</feature>
<dbReference type="SMART" id="SM00120">
    <property type="entry name" value="HX"/>
    <property type="match status" value="4"/>
</dbReference>
<evidence type="ECO:0000313" key="16">
    <source>
        <dbReference type="Proteomes" id="UP000008672"/>
    </source>
</evidence>
<proteinExistence type="inferred from homology"/>
<feature type="repeat" description="Hemopexin" evidence="13">
    <location>
        <begin position="291"/>
        <end position="335"/>
    </location>
</feature>
<dbReference type="STRING" id="7897.ENSLACP00000020990"/>
<feature type="binding site" evidence="12">
    <location>
        <position position="185"/>
    </location>
    <ligand>
        <name>Ca(2+)</name>
        <dbReference type="ChEBI" id="CHEBI:29108"/>
        <label>1</label>
    </ligand>
</feature>
<dbReference type="GO" id="GO:0030198">
    <property type="term" value="P:extracellular matrix organization"/>
    <property type="evidence" value="ECO:0007669"/>
    <property type="project" value="TreeGrafter"/>
</dbReference>
<feature type="binding site" evidence="12">
    <location>
        <position position="170"/>
    </location>
    <ligand>
        <name>Zn(2+)</name>
        <dbReference type="ChEBI" id="CHEBI:29105"/>
        <label>1</label>
    </ligand>
</feature>
<dbReference type="SUPFAM" id="SSF47090">
    <property type="entry name" value="PGBD-like"/>
    <property type="match status" value="1"/>
</dbReference>
<feature type="binding site" evidence="11">
    <location>
        <position position="213"/>
    </location>
    <ligand>
        <name>Zn(2+)</name>
        <dbReference type="ChEBI" id="CHEBI:29105"/>
        <label>2</label>
        <note>catalytic</note>
    </ligand>
</feature>
<dbReference type="GeneTree" id="ENSGT00940000159596"/>
<dbReference type="CDD" id="cd00094">
    <property type="entry name" value="HX"/>
    <property type="match status" value="1"/>
</dbReference>
<feature type="binding site" evidence="12">
    <location>
        <position position="295"/>
    </location>
    <ligand>
        <name>Ca(2+)</name>
        <dbReference type="ChEBI" id="CHEBI:29108"/>
        <label>4</label>
    </ligand>
</feature>
<reference evidence="15" key="3">
    <citation type="submission" date="2025-09" db="UniProtKB">
        <authorList>
            <consortium name="Ensembl"/>
        </authorList>
    </citation>
    <scope>IDENTIFICATION</scope>
</reference>
<dbReference type="InParanoid" id="H3BGG9"/>
<dbReference type="InterPro" id="IPR036365">
    <property type="entry name" value="PGBD-like_sf"/>
</dbReference>
<keyword evidence="5" id="KW-0378">Hydrolase</keyword>
<feature type="binding site" evidence="11">
    <location>
        <position position="203"/>
    </location>
    <ligand>
        <name>Zn(2+)</name>
        <dbReference type="ChEBI" id="CHEBI:29105"/>
        <label>2</label>
        <note>catalytic</note>
    </ligand>
</feature>
<evidence type="ECO:0000256" key="12">
    <source>
        <dbReference type="PIRSR" id="PIRSR621190-2"/>
    </source>
</evidence>
<comment type="cofactor">
    <cofactor evidence="12">
        <name>Ca(2+)</name>
        <dbReference type="ChEBI" id="CHEBI:29108"/>
    </cofactor>
    <text evidence="12">Can bind about 5 Ca(2+) ions per subunit.</text>
</comment>
<dbReference type="PROSITE" id="PS51642">
    <property type="entry name" value="HEMOPEXIN_2"/>
    <property type="match status" value="3"/>
</dbReference>
<dbReference type="EMBL" id="AFYH01014672">
    <property type="status" value="NOT_ANNOTATED_CDS"/>
    <property type="molecule type" value="Genomic_DNA"/>
</dbReference>
<dbReference type="InterPro" id="IPR018487">
    <property type="entry name" value="Hemopexin-like_repeat"/>
</dbReference>
<accession>H3BGG9</accession>
<feature type="active site" evidence="10">
    <location>
        <position position="204"/>
    </location>
</feature>
<dbReference type="CDD" id="cd04278">
    <property type="entry name" value="ZnMc_MMP"/>
    <property type="match status" value="1"/>
</dbReference>
<reference evidence="16" key="1">
    <citation type="submission" date="2011-08" db="EMBL/GenBank/DDBJ databases">
        <title>The draft genome of Latimeria chalumnae.</title>
        <authorList>
            <person name="Di Palma F."/>
            <person name="Alfoldi J."/>
            <person name="Johnson J."/>
            <person name="Berlin A."/>
            <person name="Gnerre S."/>
            <person name="Jaffe D."/>
            <person name="MacCallum I."/>
            <person name="Young S."/>
            <person name="Walker B.J."/>
            <person name="Lander E."/>
            <person name="Lindblad-Toh K."/>
        </authorList>
    </citation>
    <scope>NUCLEOTIDE SEQUENCE [LARGE SCALE GENOMIC DNA]</scope>
    <source>
        <strain evidence="16">Wild caught</strain>
    </source>
</reference>
<evidence type="ECO:0000256" key="8">
    <source>
        <dbReference type="ARBA" id="ARBA00023049"/>
    </source>
</evidence>
<keyword evidence="7 12" id="KW-0106">Calcium</keyword>
<evidence type="ECO:0000256" key="4">
    <source>
        <dbReference type="ARBA" id="ARBA00022737"/>
    </source>
</evidence>
<dbReference type="GO" id="GO:0005615">
    <property type="term" value="C:extracellular space"/>
    <property type="evidence" value="ECO:0007669"/>
    <property type="project" value="TreeGrafter"/>
</dbReference>
<dbReference type="SMART" id="SM00235">
    <property type="entry name" value="ZnMc"/>
    <property type="match status" value="1"/>
</dbReference>
<feature type="repeat" description="Hemopexin" evidence="13">
    <location>
        <begin position="429"/>
        <end position="476"/>
    </location>
</feature>
<name>H3BGG9_LATCH</name>
<dbReference type="SUPFAM" id="SSF55486">
    <property type="entry name" value="Metalloproteases ('zincins'), catalytic domain"/>
    <property type="match status" value="1"/>
</dbReference>
<dbReference type="Pfam" id="PF00413">
    <property type="entry name" value="Peptidase_M10"/>
    <property type="match status" value="1"/>
</dbReference>
<dbReference type="Gene3D" id="3.40.390.10">
    <property type="entry name" value="Collagenase (Catalytic Domain)"/>
    <property type="match status" value="1"/>
</dbReference>
<organism evidence="15 16">
    <name type="scientific">Latimeria chalumnae</name>
    <name type="common">Coelacanth</name>
    <dbReference type="NCBI Taxonomy" id="7897"/>
    <lineage>
        <taxon>Eukaryota</taxon>
        <taxon>Metazoa</taxon>
        <taxon>Chordata</taxon>
        <taxon>Craniata</taxon>
        <taxon>Vertebrata</taxon>
        <taxon>Euteleostomi</taxon>
        <taxon>Coelacanthiformes</taxon>
        <taxon>Coelacanthidae</taxon>
        <taxon>Latimeria</taxon>
    </lineage>
</organism>
<keyword evidence="4" id="KW-0677">Repeat</keyword>
<dbReference type="InterPro" id="IPR006026">
    <property type="entry name" value="Peptidase_Metallo"/>
</dbReference>